<dbReference type="KEGG" id="euz:DVS28_a4888"/>
<evidence type="ECO:0000256" key="1">
    <source>
        <dbReference type="ARBA" id="ARBA00008645"/>
    </source>
</evidence>
<dbReference type="PANTHER" id="PTHR22946:SF9">
    <property type="entry name" value="POLYKETIDE TRANSFERASE AF380"/>
    <property type="match status" value="1"/>
</dbReference>
<evidence type="ECO:0000256" key="2">
    <source>
        <dbReference type="ARBA" id="ARBA00022801"/>
    </source>
</evidence>
<name>A0A346Y4Z8_9ACTN</name>
<evidence type="ECO:0000259" key="4">
    <source>
        <dbReference type="Pfam" id="PF12740"/>
    </source>
</evidence>
<organism evidence="5 6">
    <name type="scientific">Euzebya pacifica</name>
    <dbReference type="NCBI Taxonomy" id="1608957"/>
    <lineage>
        <taxon>Bacteria</taxon>
        <taxon>Bacillati</taxon>
        <taxon>Actinomycetota</taxon>
        <taxon>Nitriliruptoria</taxon>
        <taxon>Euzebyales</taxon>
    </lineage>
</organism>
<dbReference type="AlphaFoldDB" id="A0A346Y4Z8"/>
<protein>
    <submittedName>
        <fullName evidence="5">Triacylglycerol lipase</fullName>
    </submittedName>
</protein>
<dbReference type="PANTHER" id="PTHR22946">
    <property type="entry name" value="DIENELACTONE HYDROLASE DOMAIN-CONTAINING PROTEIN-RELATED"/>
    <property type="match status" value="1"/>
</dbReference>
<dbReference type="SUPFAM" id="SSF53474">
    <property type="entry name" value="alpha/beta-Hydrolases"/>
    <property type="match status" value="1"/>
</dbReference>
<dbReference type="InterPro" id="IPR041127">
    <property type="entry name" value="PET_hydrolase/cutinase-like"/>
</dbReference>
<gene>
    <name evidence="5" type="ORF">DVS28_a4888</name>
</gene>
<dbReference type="GO" id="GO:0052689">
    <property type="term" value="F:carboxylic ester hydrolase activity"/>
    <property type="evidence" value="ECO:0007669"/>
    <property type="project" value="UniProtKB-ARBA"/>
</dbReference>
<reference evidence="5 6" key="1">
    <citation type="submission" date="2018-09" db="EMBL/GenBank/DDBJ databases">
        <title>Complete genome sequence of Euzebya sp. DY32-46 isolated from seawater of Pacific Ocean.</title>
        <authorList>
            <person name="Xu L."/>
            <person name="Wu Y.-H."/>
            <person name="Xu X.-W."/>
        </authorList>
    </citation>
    <scope>NUCLEOTIDE SEQUENCE [LARGE SCALE GENOMIC DNA]</scope>
    <source>
        <strain evidence="5 6">DY32-46</strain>
    </source>
</reference>
<dbReference type="Proteomes" id="UP000264006">
    <property type="component" value="Chromosome"/>
</dbReference>
<keyword evidence="6" id="KW-1185">Reference proteome</keyword>
<sequence length="421" mass="43840">MSTLSRLNTCLAVMALLLAVVVTPAGAATTTLLAESFDNGFGAFSAQGYASTDNGVAVLRGGSADGTITSGAVPAAGQTNLTLSWTQTTSRLDAGESLVVEWSTGSSWSSLSSERSSGVLSVGLPTAAASNALQLRFRVDASSYYERVDVDDVVLTAGDGGGSGNPYAKGPDPTWDSIEATTGPFEVDDYDISSFAADGFGGADVYYPSDAGSATFGGIAISPGYTASRSTVTWLGPRIASQGFVVIVIDTNSRYDQPASRGDQLLAALDQLVNDSDVSHLVDPNRLAVMGHSMGGGGSLEAADDRPSLRAIVPLQGWNSDKTWSQVQVPALLIGGENDSVAPDSSHSQRFYDSLGGEKVYLQLNNASHFASNSPNTTIASYSIAWLKRWVDEDTRYSQFVCGPDAGQGSAISDYRTTCPV</sequence>
<accession>A0A346Y4Z8</accession>
<feature type="signal peptide" evidence="3">
    <location>
        <begin position="1"/>
        <end position="27"/>
    </location>
</feature>
<evidence type="ECO:0000256" key="3">
    <source>
        <dbReference type="SAM" id="SignalP"/>
    </source>
</evidence>
<keyword evidence="2" id="KW-0378">Hydrolase</keyword>
<comment type="similarity">
    <text evidence="1">Belongs to the AB hydrolase superfamily.</text>
</comment>
<dbReference type="Gene3D" id="3.40.50.1820">
    <property type="entry name" value="alpha/beta hydrolase"/>
    <property type="match status" value="1"/>
</dbReference>
<keyword evidence="3" id="KW-0732">Signal</keyword>
<dbReference type="EMBL" id="CP031165">
    <property type="protein sequence ID" value="AXV09545.1"/>
    <property type="molecule type" value="Genomic_DNA"/>
</dbReference>
<dbReference type="InterPro" id="IPR050261">
    <property type="entry name" value="FrsA_esterase"/>
</dbReference>
<proteinExistence type="inferred from homology"/>
<evidence type="ECO:0000313" key="6">
    <source>
        <dbReference type="Proteomes" id="UP000264006"/>
    </source>
</evidence>
<feature type="domain" description="PET hydrolase/cutinase-like" evidence="4">
    <location>
        <begin position="164"/>
        <end position="420"/>
    </location>
</feature>
<evidence type="ECO:0000313" key="5">
    <source>
        <dbReference type="EMBL" id="AXV09545.1"/>
    </source>
</evidence>
<dbReference type="Pfam" id="PF12740">
    <property type="entry name" value="PETase"/>
    <property type="match status" value="1"/>
</dbReference>
<dbReference type="SMR" id="A0A346Y4Z8"/>
<dbReference type="InterPro" id="IPR029058">
    <property type="entry name" value="AB_hydrolase_fold"/>
</dbReference>
<feature type="chain" id="PRO_5016938732" evidence="3">
    <location>
        <begin position="28"/>
        <end position="421"/>
    </location>
</feature>